<name>A0AAE3KC69_9GAMM</name>
<dbReference type="RefSeq" id="WP_253478870.1">
    <property type="nucleotide sequence ID" value="NZ_JALJXV010000006.1"/>
</dbReference>
<keyword evidence="4" id="KW-1185">Reference proteome</keyword>
<dbReference type="Proteomes" id="UP001205843">
    <property type="component" value="Unassembled WGS sequence"/>
</dbReference>
<comment type="caution">
    <text evidence="3">The sequence shown here is derived from an EMBL/GenBank/DDBJ whole genome shotgun (WGS) entry which is preliminary data.</text>
</comment>
<evidence type="ECO:0000313" key="3">
    <source>
        <dbReference type="EMBL" id="MCP1675424.1"/>
    </source>
</evidence>
<feature type="transmembrane region" description="Helical" evidence="2">
    <location>
        <begin position="136"/>
        <end position="155"/>
    </location>
</feature>
<keyword evidence="2" id="KW-0472">Membrane</keyword>
<organism evidence="3 4">
    <name type="scientific">Natronocella acetinitrilica</name>
    <dbReference type="NCBI Taxonomy" id="414046"/>
    <lineage>
        <taxon>Bacteria</taxon>
        <taxon>Pseudomonadati</taxon>
        <taxon>Pseudomonadota</taxon>
        <taxon>Gammaproteobacteria</taxon>
        <taxon>Chromatiales</taxon>
        <taxon>Ectothiorhodospiraceae</taxon>
        <taxon>Natronocella</taxon>
    </lineage>
</organism>
<protein>
    <submittedName>
        <fullName evidence="3">Uncharacterized protein</fullName>
    </submittedName>
</protein>
<dbReference type="EMBL" id="JALJXV010000006">
    <property type="protein sequence ID" value="MCP1675424.1"/>
    <property type="molecule type" value="Genomic_DNA"/>
</dbReference>
<accession>A0AAE3KC69</accession>
<evidence type="ECO:0000256" key="1">
    <source>
        <dbReference type="SAM" id="MobiDB-lite"/>
    </source>
</evidence>
<keyword evidence="2" id="KW-0812">Transmembrane</keyword>
<feature type="transmembrane region" description="Helical" evidence="2">
    <location>
        <begin position="98"/>
        <end position="116"/>
    </location>
</feature>
<reference evidence="3" key="1">
    <citation type="submission" date="2022-03" db="EMBL/GenBank/DDBJ databases">
        <title>Genomic Encyclopedia of Type Strains, Phase III (KMG-III): the genomes of soil and plant-associated and newly described type strains.</title>
        <authorList>
            <person name="Whitman W."/>
        </authorList>
    </citation>
    <scope>NUCLEOTIDE SEQUENCE</scope>
    <source>
        <strain evidence="3">ANL 6-2</strain>
    </source>
</reference>
<keyword evidence="2" id="KW-1133">Transmembrane helix</keyword>
<dbReference type="AlphaFoldDB" id="A0AAE3KC69"/>
<proteinExistence type="predicted"/>
<evidence type="ECO:0000313" key="4">
    <source>
        <dbReference type="Proteomes" id="UP001205843"/>
    </source>
</evidence>
<feature type="region of interest" description="Disordered" evidence="1">
    <location>
        <begin position="159"/>
        <end position="183"/>
    </location>
</feature>
<evidence type="ECO:0000256" key="2">
    <source>
        <dbReference type="SAM" id="Phobius"/>
    </source>
</evidence>
<feature type="transmembrane region" description="Helical" evidence="2">
    <location>
        <begin position="71"/>
        <end position="91"/>
    </location>
</feature>
<sequence>MHPRNTLMSSQSLLRLLLGFLAAVVLTVLWGSIVQTQYNLAALTAIGADIGPGINLRATLADIFSGFSLMYGGYVVLPALLVAFVVAWLVVWRFGNPLPWFGLAGGLAILVGIPLVNWLSPLALLIGATRDVSCTILMALGGVAAGVLFAWVARLQPPSESRTDKTPARPVGQSTDGQPIRTY</sequence>
<gene>
    <name evidence="3" type="ORF">J2T57_002574</name>
</gene>